<evidence type="ECO:0000313" key="4">
    <source>
        <dbReference type="Proteomes" id="UP000632774"/>
    </source>
</evidence>
<dbReference type="EMBL" id="JADFFM010000002">
    <property type="protein sequence ID" value="MBE9668274.1"/>
    <property type="molecule type" value="Genomic_DNA"/>
</dbReference>
<accession>A0ABR9XMF2</accession>
<keyword evidence="1" id="KW-0175">Coiled coil</keyword>
<organism evidence="3 4">
    <name type="scientific">Mucilaginibacter boryungensis</name>
    <dbReference type="NCBI Taxonomy" id="768480"/>
    <lineage>
        <taxon>Bacteria</taxon>
        <taxon>Pseudomonadati</taxon>
        <taxon>Bacteroidota</taxon>
        <taxon>Sphingobacteriia</taxon>
        <taxon>Sphingobacteriales</taxon>
        <taxon>Sphingobacteriaceae</taxon>
        <taxon>Mucilaginibacter</taxon>
    </lineage>
</organism>
<sequence>MKKVFLTAIAVISLIPFVSKAQWLPNGATTGDIYYNSGNVGISTNTPVSPLTIGYAGTVQSSNGITLGVGQNNIELLNSTYGSGFGAKIYGVDSGNGLTTLRIATRGNSTAWTDALSITAKAGSTGNAYVGIGTTNPIYKLHVEGGAAYINEDNLSTLGGQLTISNGYGNQNGAVRLNFNNGGAVNWIKGIVTGPNTNTGSALIFGVASNTSDGIERMRIDASGNMGIGTADPQGYKLAVNGNIRAKEIKVETGWSDYVFYSTYKLLPISEVAKYIKANQHLPDVPSAAEVEKNGLNVGESNALLLKKIEELTLYLIEKDREVKLQQTQNQAQQQQIDDLRRQVETLLKKKS</sequence>
<protein>
    <recommendedName>
        <fullName evidence="5">Endosialidase-like protein</fullName>
    </recommendedName>
</protein>
<proteinExistence type="predicted"/>
<comment type="caution">
    <text evidence="3">The sequence shown here is derived from an EMBL/GenBank/DDBJ whole genome shotgun (WGS) entry which is preliminary data.</text>
</comment>
<evidence type="ECO:0000256" key="1">
    <source>
        <dbReference type="SAM" id="Coils"/>
    </source>
</evidence>
<evidence type="ECO:0008006" key="5">
    <source>
        <dbReference type="Google" id="ProtNLM"/>
    </source>
</evidence>
<keyword evidence="2" id="KW-0732">Signal</keyword>
<reference evidence="3 4" key="1">
    <citation type="submission" date="2020-10" db="EMBL/GenBank/DDBJ databases">
        <title>Mucilaginibacter mali sp. nov., isolated from rhizosphere soil of apple orchard.</title>
        <authorList>
            <person name="Lee J.-S."/>
            <person name="Kim H.S."/>
            <person name="Kim J.-S."/>
        </authorList>
    </citation>
    <scope>NUCLEOTIDE SEQUENCE [LARGE SCALE GENOMIC DNA]</scope>
    <source>
        <strain evidence="3 4">KCTC 23157</strain>
    </source>
</reference>
<name>A0ABR9XMF2_9SPHI</name>
<gene>
    <name evidence="3" type="ORF">IRJ18_18030</name>
</gene>
<feature type="chain" id="PRO_5045479878" description="Endosialidase-like protein" evidence="2">
    <location>
        <begin position="22"/>
        <end position="352"/>
    </location>
</feature>
<feature type="signal peptide" evidence="2">
    <location>
        <begin position="1"/>
        <end position="21"/>
    </location>
</feature>
<dbReference type="RefSeq" id="WP_194107688.1">
    <property type="nucleotide sequence ID" value="NZ_JADFFM010000002.1"/>
</dbReference>
<keyword evidence="4" id="KW-1185">Reference proteome</keyword>
<dbReference type="Proteomes" id="UP000632774">
    <property type="component" value="Unassembled WGS sequence"/>
</dbReference>
<evidence type="ECO:0000313" key="3">
    <source>
        <dbReference type="EMBL" id="MBE9668274.1"/>
    </source>
</evidence>
<feature type="coiled-coil region" evidence="1">
    <location>
        <begin position="323"/>
        <end position="350"/>
    </location>
</feature>
<evidence type="ECO:0000256" key="2">
    <source>
        <dbReference type="SAM" id="SignalP"/>
    </source>
</evidence>